<evidence type="ECO:0000313" key="4">
    <source>
        <dbReference type="EnsemblProtists" id="EKX50058"/>
    </source>
</evidence>
<dbReference type="GeneID" id="17306535"/>
<feature type="region of interest" description="Disordered" evidence="1">
    <location>
        <begin position="1184"/>
        <end position="1207"/>
    </location>
</feature>
<dbReference type="EMBL" id="JH992980">
    <property type="protein sequence ID" value="EKX50058.1"/>
    <property type="molecule type" value="Genomic_DNA"/>
</dbReference>
<reference evidence="3 5" key="1">
    <citation type="journal article" date="2012" name="Nature">
        <title>Algal genomes reveal evolutionary mosaicism and the fate of nucleomorphs.</title>
        <authorList>
            <consortium name="DOE Joint Genome Institute"/>
            <person name="Curtis B.A."/>
            <person name="Tanifuji G."/>
            <person name="Burki F."/>
            <person name="Gruber A."/>
            <person name="Irimia M."/>
            <person name="Maruyama S."/>
            <person name="Arias M.C."/>
            <person name="Ball S.G."/>
            <person name="Gile G.H."/>
            <person name="Hirakawa Y."/>
            <person name="Hopkins J.F."/>
            <person name="Kuo A."/>
            <person name="Rensing S.A."/>
            <person name="Schmutz J."/>
            <person name="Symeonidi A."/>
            <person name="Elias M."/>
            <person name="Eveleigh R.J."/>
            <person name="Herman E.K."/>
            <person name="Klute M.J."/>
            <person name="Nakayama T."/>
            <person name="Obornik M."/>
            <person name="Reyes-Prieto A."/>
            <person name="Armbrust E.V."/>
            <person name="Aves S.J."/>
            <person name="Beiko R.G."/>
            <person name="Coutinho P."/>
            <person name="Dacks J.B."/>
            <person name="Durnford D.G."/>
            <person name="Fast N.M."/>
            <person name="Green B.R."/>
            <person name="Grisdale C.J."/>
            <person name="Hempel F."/>
            <person name="Henrissat B."/>
            <person name="Hoppner M.P."/>
            <person name="Ishida K."/>
            <person name="Kim E."/>
            <person name="Koreny L."/>
            <person name="Kroth P.G."/>
            <person name="Liu Y."/>
            <person name="Malik S.B."/>
            <person name="Maier U.G."/>
            <person name="McRose D."/>
            <person name="Mock T."/>
            <person name="Neilson J.A."/>
            <person name="Onodera N.T."/>
            <person name="Poole A.M."/>
            <person name="Pritham E.J."/>
            <person name="Richards T.A."/>
            <person name="Rocap G."/>
            <person name="Roy S.W."/>
            <person name="Sarai C."/>
            <person name="Schaack S."/>
            <person name="Shirato S."/>
            <person name="Slamovits C.H."/>
            <person name="Spencer D.F."/>
            <person name="Suzuki S."/>
            <person name="Worden A.Z."/>
            <person name="Zauner S."/>
            <person name="Barry K."/>
            <person name="Bell C."/>
            <person name="Bharti A.K."/>
            <person name="Crow J.A."/>
            <person name="Grimwood J."/>
            <person name="Kramer R."/>
            <person name="Lindquist E."/>
            <person name="Lucas S."/>
            <person name="Salamov A."/>
            <person name="McFadden G.I."/>
            <person name="Lane C.E."/>
            <person name="Keeling P.J."/>
            <person name="Gray M.W."/>
            <person name="Grigoriev I.V."/>
            <person name="Archibald J.M."/>
        </authorList>
    </citation>
    <scope>NUCLEOTIDE SEQUENCE</scope>
    <source>
        <strain evidence="3 5">CCMP2712</strain>
    </source>
</reference>
<accession>L1JPR4</accession>
<reference evidence="5" key="2">
    <citation type="submission" date="2012-11" db="EMBL/GenBank/DDBJ databases">
        <authorList>
            <person name="Kuo A."/>
            <person name="Curtis B.A."/>
            <person name="Tanifuji G."/>
            <person name="Burki F."/>
            <person name="Gruber A."/>
            <person name="Irimia M."/>
            <person name="Maruyama S."/>
            <person name="Arias M.C."/>
            <person name="Ball S.G."/>
            <person name="Gile G.H."/>
            <person name="Hirakawa Y."/>
            <person name="Hopkins J.F."/>
            <person name="Rensing S.A."/>
            <person name="Schmutz J."/>
            <person name="Symeonidi A."/>
            <person name="Elias M."/>
            <person name="Eveleigh R.J."/>
            <person name="Herman E.K."/>
            <person name="Klute M.J."/>
            <person name="Nakayama T."/>
            <person name="Obornik M."/>
            <person name="Reyes-Prieto A."/>
            <person name="Armbrust E.V."/>
            <person name="Aves S.J."/>
            <person name="Beiko R.G."/>
            <person name="Coutinho P."/>
            <person name="Dacks J.B."/>
            <person name="Durnford D.G."/>
            <person name="Fast N.M."/>
            <person name="Green B.R."/>
            <person name="Grisdale C."/>
            <person name="Hempe F."/>
            <person name="Henrissat B."/>
            <person name="Hoppner M.P."/>
            <person name="Ishida K.-I."/>
            <person name="Kim E."/>
            <person name="Koreny L."/>
            <person name="Kroth P.G."/>
            <person name="Liu Y."/>
            <person name="Malik S.-B."/>
            <person name="Maier U.G."/>
            <person name="McRose D."/>
            <person name="Mock T."/>
            <person name="Neilson J.A."/>
            <person name="Onodera N.T."/>
            <person name="Poole A.M."/>
            <person name="Pritham E.J."/>
            <person name="Richards T.A."/>
            <person name="Rocap G."/>
            <person name="Roy S.W."/>
            <person name="Sarai C."/>
            <person name="Schaack S."/>
            <person name="Shirato S."/>
            <person name="Slamovits C.H."/>
            <person name="Spencer D.F."/>
            <person name="Suzuki S."/>
            <person name="Worden A.Z."/>
            <person name="Zauner S."/>
            <person name="Barry K."/>
            <person name="Bell C."/>
            <person name="Bharti A.K."/>
            <person name="Crow J.A."/>
            <person name="Grimwood J."/>
            <person name="Kramer R."/>
            <person name="Lindquist E."/>
            <person name="Lucas S."/>
            <person name="Salamov A."/>
            <person name="McFadden G.I."/>
            <person name="Lane C.E."/>
            <person name="Keeling P.J."/>
            <person name="Gray M.W."/>
            <person name="Grigoriev I.V."/>
            <person name="Archibald J.M."/>
        </authorList>
    </citation>
    <scope>NUCLEOTIDE SEQUENCE</scope>
    <source>
        <strain evidence="5">CCMP2712</strain>
    </source>
</reference>
<protein>
    <recommendedName>
        <fullName evidence="2">Ig-like domain-containing protein</fullName>
    </recommendedName>
</protein>
<evidence type="ECO:0000256" key="1">
    <source>
        <dbReference type="SAM" id="MobiDB-lite"/>
    </source>
</evidence>
<sequence length="2646" mass="297815">MATFGFQSQASVPASTGGSGQQTYHKAIESLHSLLFQFCRSNKIKSNFRTPRQVLYYLQALVSNVLHSKSPSSEEDRSFEYWERLRDHLLVQNDGSAGLLDRLLSCLEAVTASIQTREISDEDASSYVRMSRAMSDDVLLLNTTGLGCDLRRSRDKSSLHAGIVQIECLQVQTQLFILLAGISRASWRISDWLNDEHCPKSVSKSKNMEHWHEELGYFPFMYKKFFAISSASAGTSQNGLLSKIYLQSLCTFGEEDPILLDSLRSKLYDSIKFSLLCTLDIRFSSAVGQSFDLPALGIKGAESKWCGKSSPLPAEVLISFFLCHCLNIVEFVSATDSISDRNSPTFQCSQTCAMAVESLVRKGFDPSGGNWKVENCKVGNDCCLTGDIFSNDPQMSDILELYTKFMMQGFECISSTVETTWLLAGNEKFSDSVDDKSWESDWEESYNKFYRESLIEAIPAIFNGIKYLKARCSSFYDRFLGEPQSSPQVKDLILGAVDEALCSVLGGWNEYLLSEYLGSSLDALGGETNKISTSARWRSLLLIIQEASACQDSRFRKENNFSNPAGFLGYHADAPQYVTTLNMAFALHRWIAGVDGIPLPTHRSDFLNEVLLTSIEQFCNRCESIDTQLQNLSFHPSSRVAAPRFLVEISRRLAFCWEYVESCVVIREIEINLSNRLSRTLSAVSYVSAQQLLISKDLISSQEELARQGWRDVLVNTLKSIGWYVHHAELSGSHDEAVALLEDIGGWSGSGQELYERQQQWSSSQRSDSQGGFQRLLAQILHWELENRMVVNRSPISFAVAALTERVYWASKMYFSGTGLRNQELENAGGDTSVLEVAMTEGLTTNACVVLAKIEDTWSRPERQERCEWTIRSDDSQSTWGWFTPYPVCAKQGSVAYHSVLPLVRLCVEIILPNVSRLYGVSTLEEALERNFTSYEEQSFMIFNYHRSKDTLPWVARILKVIHAIFGIQDRPDLHISVFRWLERDSGPCTNLLKLVDSLYNPAGTAWKTYNRGLDAVACSILSILERIILCRSDQQVSCNDRNVEFACLYLAAPMVQSMLHSSPPIGLPTLLQSQHLSPKLPQAASRVLSLVCRLDLRPHTIRQSWEKREEEHKQALENDAVAHGVETGKVGQVTDDSLTLQSDANDADCFYNGWTIEIVNGKGKMQSARRIATYDGKSRKATLSKPWKQDVEKPDGTSQYRLTPPKNAHTRRELIDIATCHDEPVDTRVSILAESLKPANELSSLAGCVKDVSERSITLDETAKQVDGYYNGWIVEIRSGKGYMQPPLVINAYEGLTRKATLSRSWDSKVEMPDTSSHYLLSKQLQLRRIIKAFLHPDIAFSGGSAISEQELNRLKVLEHSLMLIQTIWTCAPEERAGIVQGFSDPDCLIWGLSSPYHTEIYNKTGQRRSYKVRLHVKDGSRRCYQVFAAPEDPFIQEVRSGSKLNGTPDEQAKKITLSPQSSDKVLGSLKGDEKSQREQEASFWETLVRLIQGGNDSLLTELKVDYVDDRTEGQVVRVKMPKALKRAPLPILDCSSKEGNPLIEFLTDASVLTTILREEACVHGDTARQMFSSLRYFLDPDVGTDNVDRIRLELRVVDVCIQEIEGKGYDMSECIDSALSSMWNRLKFKLEFVDMDGHPAKNSEGKMKKFWNPVPLPYILFKYLYESMLSSLAGTRVEPIERLWRRPADLMESSLWQPLCVADAIESICRRSHIEALAVSICAMHVEDHHVDSSFAKSADEERKKLVQTIARRAVFELSNISSYHNPPQSLEIMAENPRRSQFDYDACSLKNEVLLHGMQRVSMNLRGSRESLTHSDRVEQKLQAMFDFSEDWYFDTKHARDVSSGQLEKVACGLNQDQAVHDLKCLLTISYCKFLQAAACRCPSDLLHTLNDHDGLMLTRLLSALCNRLVMLNHMRGLSGDLEVKTEIGRTLSVIIHCGWPLHPQKNMVKAASHLPAVNLLSKVTDALWMECKGKAEFVGTVAEQIESNEQRSLLYDVLVDASLRLLIHVQDMITLDSVTLATSNDDKSRKSDEETAGEVALLYDLVLVRLSSIVCEKLQSGDLSGPVARKSCTLLAVIIRLCKWSDPVHWQSMLGQAFWTQTPGLFSWISGVSLQGSSGGRMAMEGSDLMSSKDAALDALAALEVITEVAQNLQGAQLLAKFSFMLALRESPLHTKIVRWDAEQLRFYVGSGNSRGRNIWHQVWCQSLQAVLLLSLKLKTREDFLHELIAFVVNYQERLTRVLTLALDLRRDVRAHRESRSSGNDAAAMNGGGILHGTSTMQQEMQDVEVGKLPSLALLEEAKLWTAILLRLASKCTLWSSQVPKLTQLLLELIPEVVANLSDCLKLWRDDTSKFNQRFRPVSHEEQAQARMETNKSRDGQVWEEPSLQSKTVLDEQIRDTVLLLQFLHTGKKEETEIPRQQALLKYSRQRCLFDQKLVDTLFLLIHNCLRIMCCFGDKISPFVDRTAQRFRSKEGDVNCYSSSSSFAAVSSSSSPLRCSLGTLTLATECSVSFLQFIIQLESQCEVHGPKMKEEGGEFHAQFFALEHRRKMLMRTCECCAILLGKLTADSDIRDSCFDLYTLKGMMIPQDMPGELTVTVMSRRGDAGARTLRVNIPKHVEGSVKRTIVYMRTAMRAIFDYL</sequence>
<dbReference type="InterPro" id="IPR007110">
    <property type="entry name" value="Ig-like_dom"/>
</dbReference>
<dbReference type="KEGG" id="gtt:GUITHDRAFT_104456"/>
<evidence type="ECO:0000313" key="5">
    <source>
        <dbReference type="Proteomes" id="UP000011087"/>
    </source>
</evidence>
<organism evidence="3">
    <name type="scientific">Guillardia theta (strain CCMP2712)</name>
    <name type="common">Cryptophyte</name>
    <dbReference type="NCBI Taxonomy" id="905079"/>
    <lineage>
        <taxon>Eukaryota</taxon>
        <taxon>Cryptophyceae</taxon>
        <taxon>Pyrenomonadales</taxon>
        <taxon>Geminigeraceae</taxon>
        <taxon>Guillardia</taxon>
    </lineage>
</organism>
<dbReference type="PROSITE" id="PS50835">
    <property type="entry name" value="IG_LIKE"/>
    <property type="match status" value="1"/>
</dbReference>
<reference evidence="4" key="3">
    <citation type="submission" date="2016-03" db="UniProtKB">
        <authorList>
            <consortium name="EnsemblProtists"/>
        </authorList>
    </citation>
    <scope>IDENTIFICATION</scope>
</reference>
<gene>
    <name evidence="3" type="ORF">GUITHDRAFT_104456</name>
</gene>
<evidence type="ECO:0000313" key="3">
    <source>
        <dbReference type="EMBL" id="EKX50058.1"/>
    </source>
</evidence>
<dbReference type="HOGENOM" id="CLU_227628_0_0_1"/>
<dbReference type="PaxDb" id="55529-EKX50058"/>
<dbReference type="RefSeq" id="XP_005837038.1">
    <property type="nucleotide sequence ID" value="XM_005836981.1"/>
</dbReference>
<proteinExistence type="predicted"/>
<dbReference type="EnsemblProtists" id="EKX50058">
    <property type="protein sequence ID" value="EKX50058"/>
    <property type="gene ID" value="GUITHDRAFT_104456"/>
</dbReference>
<dbReference type="OrthoDB" id="10680116at2759"/>
<dbReference type="Proteomes" id="UP000011087">
    <property type="component" value="Unassembled WGS sequence"/>
</dbReference>
<name>L1JPR4_GUITC</name>
<keyword evidence="5" id="KW-1185">Reference proteome</keyword>
<evidence type="ECO:0000259" key="2">
    <source>
        <dbReference type="PROSITE" id="PS50835"/>
    </source>
</evidence>
<feature type="domain" description="Ig-like" evidence="2">
    <location>
        <begin position="1069"/>
        <end position="1150"/>
    </location>
</feature>